<name>A0A158Q5C6_DRAME</name>
<dbReference type="SUPFAM" id="SSF52266">
    <property type="entry name" value="SGNH hydrolase"/>
    <property type="match status" value="1"/>
</dbReference>
<reference evidence="6" key="1">
    <citation type="submission" date="2016-04" db="UniProtKB">
        <authorList>
            <consortium name="WormBaseParasite"/>
        </authorList>
    </citation>
    <scope>IDENTIFICATION</scope>
</reference>
<dbReference type="WBParaSite" id="DME_0000700301-mRNA-1">
    <property type="protein sequence ID" value="DME_0000700301-mRNA-1"/>
    <property type="gene ID" value="DME_0000700301"/>
</dbReference>
<evidence type="ECO:0000313" key="5">
    <source>
        <dbReference type="Proteomes" id="UP000274756"/>
    </source>
</evidence>
<reference evidence="3 5" key="2">
    <citation type="submission" date="2018-11" db="EMBL/GenBank/DDBJ databases">
        <authorList>
            <consortium name="Pathogen Informatics"/>
        </authorList>
    </citation>
    <scope>NUCLEOTIDE SEQUENCE [LARGE SCALE GENOMIC DNA]</scope>
</reference>
<dbReference type="CDD" id="cd01824">
    <property type="entry name" value="Phospholipase_B_like"/>
    <property type="match status" value="1"/>
</dbReference>
<dbReference type="Proteomes" id="UP000274756">
    <property type="component" value="Unassembled WGS sequence"/>
</dbReference>
<dbReference type="STRING" id="318479.A0A158Q5C6"/>
<evidence type="ECO:0000256" key="2">
    <source>
        <dbReference type="SAM" id="Phobius"/>
    </source>
</evidence>
<dbReference type="GO" id="GO:0004620">
    <property type="term" value="F:phospholipase activity"/>
    <property type="evidence" value="ECO:0007669"/>
    <property type="project" value="InterPro"/>
</dbReference>
<dbReference type="GO" id="GO:0006644">
    <property type="term" value="P:phospholipid metabolic process"/>
    <property type="evidence" value="ECO:0007669"/>
    <property type="project" value="TreeGrafter"/>
</dbReference>
<dbReference type="EMBL" id="UYYG01001191">
    <property type="protein sequence ID" value="VDN59829.1"/>
    <property type="molecule type" value="Genomic_DNA"/>
</dbReference>
<keyword evidence="2" id="KW-0472">Membrane</keyword>
<accession>A0A158Q5C6</accession>
<feature type="region of interest" description="Disordered" evidence="1">
    <location>
        <begin position="1"/>
        <end position="39"/>
    </location>
</feature>
<protein>
    <submittedName>
        <fullName evidence="6">Lipase_GDSL domain-containing protein</fullName>
    </submittedName>
</protein>
<sequence>MDDRNQAFSSEEEEDDRNNEEDDDEHEHEYDDDESSREGDHIDIFRNPFITIFSKNFYNSVNVDAANSGADFNSFNNRKTFSCPKIKEDFITGTNTSNLSPEDIGIIAALGDSLATGRGLYRADINFRGGAFPIGGDATIDGLITIPNILHEFNGKLVGASHGMGKKTELPNNQLNIAEDGATCSGLPAQAKELVDRINNLHNIDVKREWAMIIITIGTDEICSRCEVPNYNALEETLAILKNGISKAFVILLGPIHVSSSFRRQANLLKLRCACLREKSNKFMKDLSKSWIEIFNQLQNNFDRIETKRPTFSLLVLPMLTITSRSPLSLFIGDQPLLGPKGHAYATKWLWNRLITGPAYNLSLAVLSQDAYYCPSMVCPYFRTQDNRQYCRLHRYGDIEKTSVKSNRKMRRSRKNLYITALIVVLISFCSVVTVGSLLYQRSANHGRFESLREPETIRKHLSNDNSEERALL</sequence>
<feature type="transmembrane region" description="Helical" evidence="2">
    <location>
        <begin position="417"/>
        <end position="440"/>
    </location>
</feature>
<keyword evidence="2" id="KW-1133">Transmembrane helix</keyword>
<proteinExistence type="predicted"/>
<organism evidence="4 6">
    <name type="scientific">Dracunculus medinensis</name>
    <name type="common">Guinea worm</name>
    <dbReference type="NCBI Taxonomy" id="318479"/>
    <lineage>
        <taxon>Eukaryota</taxon>
        <taxon>Metazoa</taxon>
        <taxon>Ecdysozoa</taxon>
        <taxon>Nematoda</taxon>
        <taxon>Chromadorea</taxon>
        <taxon>Rhabditida</taxon>
        <taxon>Spirurina</taxon>
        <taxon>Dracunculoidea</taxon>
        <taxon>Dracunculidae</taxon>
        <taxon>Dracunculus</taxon>
    </lineage>
</organism>
<feature type="compositionally biased region" description="Acidic residues" evidence="1">
    <location>
        <begin position="10"/>
        <end position="35"/>
    </location>
</feature>
<keyword evidence="2" id="KW-0812">Transmembrane</keyword>
<evidence type="ECO:0000313" key="6">
    <source>
        <dbReference type="WBParaSite" id="DME_0000700301-mRNA-1"/>
    </source>
</evidence>
<gene>
    <name evidence="3" type="ORF">DME_LOCUS9802</name>
</gene>
<evidence type="ECO:0000313" key="4">
    <source>
        <dbReference type="Proteomes" id="UP000038040"/>
    </source>
</evidence>
<evidence type="ECO:0000313" key="3">
    <source>
        <dbReference type="EMBL" id="VDN59829.1"/>
    </source>
</evidence>
<dbReference type="AlphaFoldDB" id="A0A158Q5C6"/>
<dbReference type="Pfam" id="PF00657">
    <property type="entry name" value="Lipase_GDSL"/>
    <property type="match status" value="1"/>
</dbReference>
<dbReference type="InterPro" id="IPR038885">
    <property type="entry name" value="PLB1"/>
</dbReference>
<dbReference type="Proteomes" id="UP000038040">
    <property type="component" value="Unplaced"/>
</dbReference>
<dbReference type="InterPro" id="IPR001087">
    <property type="entry name" value="GDSL"/>
</dbReference>
<keyword evidence="5" id="KW-1185">Reference proteome</keyword>
<dbReference type="PANTHER" id="PTHR21325">
    <property type="entry name" value="PHOSPHOLIPASE B, PLB1"/>
    <property type="match status" value="1"/>
</dbReference>
<dbReference type="InterPro" id="IPR035547">
    <property type="entry name" value="Phospholipase_B"/>
</dbReference>
<dbReference type="PANTHER" id="PTHR21325:SF32">
    <property type="entry name" value="LIPASE_GDSL DOMAIN-CONTAINING PROTEIN"/>
    <property type="match status" value="1"/>
</dbReference>
<dbReference type="OrthoDB" id="10265800at2759"/>
<evidence type="ECO:0000256" key="1">
    <source>
        <dbReference type="SAM" id="MobiDB-lite"/>
    </source>
</evidence>